<protein>
    <submittedName>
        <fullName evidence="2">Uncharacterized protein</fullName>
    </submittedName>
</protein>
<organism evidence="2 3">
    <name type="scientific">Hyaloscypha bicolor E</name>
    <dbReference type="NCBI Taxonomy" id="1095630"/>
    <lineage>
        <taxon>Eukaryota</taxon>
        <taxon>Fungi</taxon>
        <taxon>Dikarya</taxon>
        <taxon>Ascomycota</taxon>
        <taxon>Pezizomycotina</taxon>
        <taxon>Leotiomycetes</taxon>
        <taxon>Helotiales</taxon>
        <taxon>Hyaloscyphaceae</taxon>
        <taxon>Hyaloscypha</taxon>
        <taxon>Hyaloscypha bicolor</taxon>
    </lineage>
</organism>
<evidence type="ECO:0000313" key="2">
    <source>
        <dbReference type="EMBL" id="PMD61943.1"/>
    </source>
</evidence>
<dbReference type="GeneID" id="36587968"/>
<keyword evidence="3" id="KW-1185">Reference proteome</keyword>
<dbReference type="OrthoDB" id="3548481at2759"/>
<sequence>MLEGRKIPNAGVSVVLRGLVAVNILKRLGIEGELRSIPEGCEIEGVLEADCAAGEEAKYIPPARGPDAFINDVQGDYKRKNNGKAQMQERKQR</sequence>
<gene>
    <name evidence="2" type="ORF">K444DRAFT_611163</name>
</gene>
<evidence type="ECO:0000313" key="3">
    <source>
        <dbReference type="Proteomes" id="UP000235371"/>
    </source>
</evidence>
<dbReference type="AlphaFoldDB" id="A0A2J6TG01"/>
<feature type="region of interest" description="Disordered" evidence="1">
    <location>
        <begin position="72"/>
        <end position="93"/>
    </location>
</feature>
<proteinExistence type="predicted"/>
<dbReference type="EMBL" id="KZ613785">
    <property type="protein sequence ID" value="PMD61943.1"/>
    <property type="molecule type" value="Genomic_DNA"/>
</dbReference>
<evidence type="ECO:0000256" key="1">
    <source>
        <dbReference type="SAM" id="MobiDB-lite"/>
    </source>
</evidence>
<reference evidence="2 3" key="1">
    <citation type="submission" date="2016-04" db="EMBL/GenBank/DDBJ databases">
        <title>A degradative enzymes factory behind the ericoid mycorrhizal symbiosis.</title>
        <authorList>
            <consortium name="DOE Joint Genome Institute"/>
            <person name="Martino E."/>
            <person name="Morin E."/>
            <person name="Grelet G."/>
            <person name="Kuo A."/>
            <person name="Kohler A."/>
            <person name="Daghino S."/>
            <person name="Barry K."/>
            <person name="Choi C."/>
            <person name="Cichocki N."/>
            <person name="Clum A."/>
            <person name="Copeland A."/>
            <person name="Hainaut M."/>
            <person name="Haridas S."/>
            <person name="Labutti K."/>
            <person name="Lindquist E."/>
            <person name="Lipzen A."/>
            <person name="Khouja H.-R."/>
            <person name="Murat C."/>
            <person name="Ohm R."/>
            <person name="Olson A."/>
            <person name="Spatafora J."/>
            <person name="Veneault-Fourrey C."/>
            <person name="Henrissat B."/>
            <person name="Grigoriev I."/>
            <person name="Martin F."/>
            <person name="Perotto S."/>
        </authorList>
    </citation>
    <scope>NUCLEOTIDE SEQUENCE [LARGE SCALE GENOMIC DNA]</scope>
    <source>
        <strain evidence="2 3">E</strain>
    </source>
</reference>
<accession>A0A2J6TG01</accession>
<dbReference type="STRING" id="1095630.A0A2J6TG01"/>
<name>A0A2J6TG01_9HELO</name>
<dbReference type="RefSeq" id="XP_024738847.1">
    <property type="nucleotide sequence ID" value="XM_024879891.1"/>
</dbReference>
<dbReference type="InParanoid" id="A0A2J6TG01"/>
<dbReference type="Proteomes" id="UP000235371">
    <property type="component" value="Unassembled WGS sequence"/>
</dbReference>